<dbReference type="PANTHER" id="PTHR30386:SF28">
    <property type="entry name" value="EXPORTED PROTEIN"/>
    <property type="match status" value="1"/>
</dbReference>
<accession>A0A3N7JTM0</accession>
<organism evidence="6 7">
    <name type="scientific">Piscinibacter terrae</name>
    <dbReference type="NCBI Taxonomy" id="2496871"/>
    <lineage>
        <taxon>Bacteria</taxon>
        <taxon>Pseudomonadati</taxon>
        <taxon>Pseudomonadota</taxon>
        <taxon>Betaproteobacteria</taxon>
        <taxon>Burkholderiales</taxon>
        <taxon>Sphaerotilaceae</taxon>
        <taxon>Piscinibacter</taxon>
    </lineage>
</organism>
<dbReference type="Pfam" id="PF25973">
    <property type="entry name" value="BSH_CzcB"/>
    <property type="match status" value="1"/>
</dbReference>
<reference evidence="6 7" key="2">
    <citation type="submission" date="2018-12" db="EMBL/GenBank/DDBJ databases">
        <title>Rhizobacter gummiphilus sp. nov., a rubber-degrading bacterium isolated from the soil of a botanical garden in Japan.</title>
        <authorList>
            <person name="Shunsuke S.S."/>
        </authorList>
    </citation>
    <scope>NUCLEOTIDE SEQUENCE [LARGE SCALE GENOMIC DNA]</scope>
    <source>
        <strain evidence="6 7">S-16</strain>
    </source>
</reference>
<evidence type="ECO:0000256" key="1">
    <source>
        <dbReference type="SAM" id="Coils"/>
    </source>
</evidence>
<dbReference type="EMBL" id="QUSW01000003">
    <property type="protein sequence ID" value="RQP24289.1"/>
    <property type="molecule type" value="Genomic_DNA"/>
</dbReference>
<dbReference type="InterPro" id="IPR050739">
    <property type="entry name" value="MFP"/>
</dbReference>
<feature type="region of interest" description="Disordered" evidence="2">
    <location>
        <begin position="1"/>
        <end position="24"/>
    </location>
</feature>
<protein>
    <submittedName>
        <fullName evidence="6">HlyD family efflux transporter periplasmic adaptor subunit</fullName>
    </submittedName>
</protein>
<evidence type="ECO:0000313" key="6">
    <source>
        <dbReference type="EMBL" id="RQP24289.1"/>
    </source>
</evidence>
<evidence type="ECO:0000259" key="4">
    <source>
        <dbReference type="Pfam" id="PF25973"/>
    </source>
</evidence>
<proteinExistence type="predicted"/>
<dbReference type="PRINTS" id="PR01490">
    <property type="entry name" value="RTXTOXIND"/>
</dbReference>
<keyword evidence="3" id="KW-0472">Membrane</keyword>
<dbReference type="AlphaFoldDB" id="A0A3N7JTM0"/>
<feature type="domain" description="AprE-like beta-barrel" evidence="5">
    <location>
        <begin position="534"/>
        <end position="628"/>
    </location>
</feature>
<feature type="compositionally biased region" description="Basic and acidic residues" evidence="2">
    <location>
        <begin position="131"/>
        <end position="140"/>
    </location>
</feature>
<evidence type="ECO:0000256" key="3">
    <source>
        <dbReference type="SAM" id="Phobius"/>
    </source>
</evidence>
<dbReference type="Gene3D" id="2.40.50.100">
    <property type="match status" value="1"/>
</dbReference>
<evidence type="ECO:0000259" key="5">
    <source>
        <dbReference type="Pfam" id="PF26002"/>
    </source>
</evidence>
<name>A0A3N7JTM0_9BURK</name>
<feature type="transmembrane region" description="Helical" evidence="3">
    <location>
        <begin position="257"/>
        <end position="276"/>
    </location>
</feature>
<feature type="domain" description="CzcB-like barrel-sandwich hybrid" evidence="4">
    <location>
        <begin position="298"/>
        <end position="516"/>
    </location>
</feature>
<dbReference type="PANTHER" id="PTHR30386">
    <property type="entry name" value="MEMBRANE FUSION SUBUNIT OF EMRAB-TOLC MULTIDRUG EFFLUX PUMP"/>
    <property type="match status" value="1"/>
</dbReference>
<feature type="region of interest" description="Disordered" evidence="2">
    <location>
        <begin position="190"/>
        <end position="230"/>
    </location>
</feature>
<dbReference type="Proteomes" id="UP000267464">
    <property type="component" value="Unassembled WGS sequence"/>
</dbReference>
<reference evidence="6 7" key="1">
    <citation type="submission" date="2018-08" db="EMBL/GenBank/DDBJ databases">
        <authorList>
            <person name="Khan S.A."/>
            <person name="Jeon C.O."/>
            <person name="Chun B.H."/>
            <person name="Jeong S.E."/>
        </authorList>
    </citation>
    <scope>NUCLEOTIDE SEQUENCE [LARGE SCALE GENOMIC DNA]</scope>
    <source>
        <strain evidence="6 7">S-16</strain>
    </source>
</reference>
<keyword evidence="3" id="KW-0812">Transmembrane</keyword>
<dbReference type="Pfam" id="PF26002">
    <property type="entry name" value="Beta-barrel_AprE"/>
    <property type="match status" value="1"/>
</dbReference>
<keyword evidence="7" id="KW-1185">Reference proteome</keyword>
<dbReference type="InterPro" id="IPR058982">
    <property type="entry name" value="Beta-barrel_AprE"/>
</dbReference>
<keyword evidence="1" id="KW-0175">Coiled coil</keyword>
<evidence type="ECO:0000313" key="7">
    <source>
        <dbReference type="Proteomes" id="UP000267464"/>
    </source>
</evidence>
<comment type="caution">
    <text evidence="6">The sequence shown here is derived from an EMBL/GenBank/DDBJ whole genome shotgun (WGS) entry which is preliminary data.</text>
</comment>
<feature type="coiled-coil region" evidence="1">
    <location>
        <begin position="346"/>
        <end position="395"/>
    </location>
</feature>
<keyword evidence="3" id="KW-1133">Transmembrane helix</keyword>
<gene>
    <name evidence="6" type="ORF">DZC73_13365</name>
</gene>
<evidence type="ECO:0000256" key="2">
    <source>
        <dbReference type="SAM" id="MobiDB-lite"/>
    </source>
</evidence>
<sequence>MQPPAARRQIRRSTGKARASSRACRMVQPDRTIGLRTRLRTANLCSCLSRGPAALRPHHQRPVSHDRLPQRVLRAGLPVDLRIRRLAIGQPAGRIGNPNSCAHRDLQPGDGCIPPGLKHQVAHAGRRRQAFGRDRVEPRGRVHARRRGRTGGQPRQSGQDHAAKGVHRFVSGRACVPAEGRAPRPDFLTAVQSAPRHGRRQPVNPGSCRRGPGMLESRASRPSPPRGSMSSLFRSEVIEGRQQAWLGSIQLVRPVPLVVLTVLVLVIAALVTGFLFQGSYTRKAHITGYLVPDRGVLRLVPPQAGVVSESHAVEGQNVKRGDVLFVLSLDRSTLNGDTQAQVLSSIAARKLSLEEAQRRTTELQQEQAAGLDRQLADMKRELTQMDAEARLYQQQLVLKQQDLAQYESLRGENFVSDAHLRTRKAEVLEVQAKLQALSLKRSAQTREMGMIEARRREEPLRSMAAKGEIERELAALAGASAENAARQTVVIRAPQDGVVTAVLANVGTSVTPATALASLLPSEARLQAKLFAPSSAVGFVRPDQAVQLRYQAFPYQKFGHHAGQVVQVSRTPLHAAELASLPLPESMKATPSAEPLYPITVTLNEQFVKAYGQAQPLAPGMQLEADVMLDRRRIIEWIFEPLLSVTGRV</sequence>
<dbReference type="InterPro" id="IPR058647">
    <property type="entry name" value="BSH_CzcB-like"/>
</dbReference>
<feature type="region of interest" description="Disordered" evidence="2">
    <location>
        <begin position="125"/>
        <end position="168"/>
    </location>
</feature>